<reference evidence="1" key="1">
    <citation type="journal article" date="2019" name="bioRxiv">
        <title>The Genome of the Zebra Mussel, Dreissena polymorpha: A Resource for Invasive Species Research.</title>
        <authorList>
            <person name="McCartney M.A."/>
            <person name="Auch B."/>
            <person name="Kono T."/>
            <person name="Mallez S."/>
            <person name="Zhang Y."/>
            <person name="Obille A."/>
            <person name="Becker A."/>
            <person name="Abrahante J.E."/>
            <person name="Garbe J."/>
            <person name="Badalamenti J.P."/>
            <person name="Herman A."/>
            <person name="Mangelson H."/>
            <person name="Liachko I."/>
            <person name="Sullivan S."/>
            <person name="Sone E.D."/>
            <person name="Koren S."/>
            <person name="Silverstein K.A.T."/>
            <person name="Beckman K.B."/>
            <person name="Gohl D.M."/>
        </authorList>
    </citation>
    <scope>NUCLEOTIDE SEQUENCE</scope>
    <source>
        <strain evidence="1">Duluth1</strain>
        <tissue evidence="1">Whole animal</tissue>
    </source>
</reference>
<keyword evidence="2" id="KW-1185">Reference proteome</keyword>
<comment type="caution">
    <text evidence="1">The sequence shown here is derived from an EMBL/GenBank/DDBJ whole genome shotgun (WGS) entry which is preliminary data.</text>
</comment>
<dbReference type="EMBL" id="JAIWYP010000002">
    <property type="protein sequence ID" value="KAH3869402.1"/>
    <property type="molecule type" value="Genomic_DNA"/>
</dbReference>
<dbReference type="Proteomes" id="UP000828390">
    <property type="component" value="Unassembled WGS sequence"/>
</dbReference>
<dbReference type="AlphaFoldDB" id="A0A9D4RK73"/>
<organism evidence="1 2">
    <name type="scientific">Dreissena polymorpha</name>
    <name type="common">Zebra mussel</name>
    <name type="synonym">Mytilus polymorpha</name>
    <dbReference type="NCBI Taxonomy" id="45954"/>
    <lineage>
        <taxon>Eukaryota</taxon>
        <taxon>Metazoa</taxon>
        <taxon>Spiralia</taxon>
        <taxon>Lophotrochozoa</taxon>
        <taxon>Mollusca</taxon>
        <taxon>Bivalvia</taxon>
        <taxon>Autobranchia</taxon>
        <taxon>Heteroconchia</taxon>
        <taxon>Euheterodonta</taxon>
        <taxon>Imparidentia</taxon>
        <taxon>Neoheterodontei</taxon>
        <taxon>Myida</taxon>
        <taxon>Dreissenoidea</taxon>
        <taxon>Dreissenidae</taxon>
        <taxon>Dreissena</taxon>
    </lineage>
</organism>
<accession>A0A9D4RK73</accession>
<proteinExistence type="predicted"/>
<evidence type="ECO:0000313" key="2">
    <source>
        <dbReference type="Proteomes" id="UP000828390"/>
    </source>
</evidence>
<protein>
    <submittedName>
        <fullName evidence="1">Uncharacterized protein</fullName>
    </submittedName>
</protein>
<sequence>MINPHTLPSCSTKSPAYYTHTPIAHASATSLIPMSTHIPYPHTASTYPHKPPTNPSLMIHQHHTFSCSNHILHPNTLIHNPHTISSCLTHIAYPHAPHTPPTFQSHILGYALFLISA</sequence>
<reference evidence="1" key="2">
    <citation type="submission" date="2020-11" db="EMBL/GenBank/DDBJ databases">
        <authorList>
            <person name="McCartney M.A."/>
            <person name="Auch B."/>
            <person name="Kono T."/>
            <person name="Mallez S."/>
            <person name="Becker A."/>
            <person name="Gohl D.M."/>
            <person name="Silverstein K.A.T."/>
            <person name="Koren S."/>
            <person name="Bechman K.B."/>
            <person name="Herman A."/>
            <person name="Abrahante J.E."/>
            <person name="Garbe J."/>
        </authorList>
    </citation>
    <scope>NUCLEOTIDE SEQUENCE</scope>
    <source>
        <strain evidence="1">Duluth1</strain>
        <tissue evidence="1">Whole animal</tissue>
    </source>
</reference>
<gene>
    <name evidence="1" type="ORF">DPMN_032566</name>
</gene>
<name>A0A9D4RK73_DREPO</name>
<evidence type="ECO:0000313" key="1">
    <source>
        <dbReference type="EMBL" id="KAH3869402.1"/>
    </source>
</evidence>